<name>S0FQ89_RUMCE</name>
<dbReference type="Pfam" id="PF13508">
    <property type="entry name" value="Acetyltransf_7"/>
    <property type="match status" value="1"/>
</dbReference>
<gene>
    <name evidence="2" type="ORF">CTER_1414</name>
</gene>
<dbReference type="InterPro" id="IPR000182">
    <property type="entry name" value="GNAT_dom"/>
</dbReference>
<accession>S0FQ89</accession>
<protein>
    <recommendedName>
        <fullName evidence="1">N-acetyltransferase domain-containing protein</fullName>
    </recommendedName>
</protein>
<dbReference type="AlphaFoldDB" id="S0FQ89"/>
<evidence type="ECO:0000313" key="2">
    <source>
        <dbReference type="EMBL" id="EMS72531.1"/>
    </source>
</evidence>
<dbReference type="CDD" id="cd04301">
    <property type="entry name" value="NAT_SF"/>
    <property type="match status" value="1"/>
</dbReference>
<dbReference type="STRING" id="1195236.CTER_1414"/>
<organism evidence="2 3">
    <name type="scientific">Ruminiclostridium cellobioparum subsp. termitidis CT1112</name>
    <dbReference type="NCBI Taxonomy" id="1195236"/>
    <lineage>
        <taxon>Bacteria</taxon>
        <taxon>Bacillati</taxon>
        <taxon>Bacillota</taxon>
        <taxon>Clostridia</taxon>
        <taxon>Eubacteriales</taxon>
        <taxon>Oscillospiraceae</taxon>
        <taxon>Ruminiclostridium</taxon>
    </lineage>
</organism>
<keyword evidence="3" id="KW-1185">Reference proteome</keyword>
<dbReference type="EMBL" id="AORV01000026">
    <property type="protein sequence ID" value="EMS72531.1"/>
    <property type="molecule type" value="Genomic_DNA"/>
</dbReference>
<dbReference type="SUPFAM" id="SSF55729">
    <property type="entry name" value="Acyl-CoA N-acyltransferases (Nat)"/>
    <property type="match status" value="1"/>
</dbReference>
<dbReference type="eggNOG" id="COG0456">
    <property type="taxonomic scope" value="Bacteria"/>
</dbReference>
<feature type="domain" description="N-acetyltransferase" evidence="1">
    <location>
        <begin position="1"/>
        <end position="124"/>
    </location>
</feature>
<dbReference type="PROSITE" id="PS51186">
    <property type="entry name" value="GNAT"/>
    <property type="match status" value="1"/>
</dbReference>
<comment type="caution">
    <text evidence="2">The sequence shown here is derived from an EMBL/GenBank/DDBJ whole genome shotgun (WGS) entry which is preliminary data.</text>
</comment>
<dbReference type="InterPro" id="IPR016181">
    <property type="entry name" value="Acyl_CoA_acyltransferase"/>
</dbReference>
<dbReference type="Proteomes" id="UP000014155">
    <property type="component" value="Unassembled WGS sequence"/>
</dbReference>
<dbReference type="GO" id="GO:0016747">
    <property type="term" value="F:acyltransferase activity, transferring groups other than amino-acyl groups"/>
    <property type="evidence" value="ECO:0007669"/>
    <property type="project" value="InterPro"/>
</dbReference>
<evidence type="ECO:0000313" key="3">
    <source>
        <dbReference type="Proteomes" id="UP000014155"/>
    </source>
</evidence>
<proteinExistence type="predicted"/>
<reference evidence="2 3" key="1">
    <citation type="journal article" date="2013" name="Genome Announc.">
        <title>Draft Genome Sequence of the Cellulolytic, Mesophilic, Anaerobic Bacterium Clostridium termitidis Strain CT1112 (DSM 5398).</title>
        <authorList>
            <person name="Lal S."/>
            <person name="Ramachandran U."/>
            <person name="Zhang X."/>
            <person name="Munir R."/>
            <person name="Sparling R."/>
            <person name="Levin D.B."/>
        </authorList>
    </citation>
    <scope>NUCLEOTIDE SEQUENCE [LARGE SCALE GENOMIC DNA]</scope>
    <source>
        <strain evidence="2 3">CT1112</strain>
    </source>
</reference>
<evidence type="ECO:0000259" key="1">
    <source>
        <dbReference type="PROSITE" id="PS51186"/>
    </source>
</evidence>
<dbReference type="PATRIC" id="fig|1195236.3.peg.1732"/>
<sequence length="124" mass="14031">MWLDIVNAALFGCELVTLEQFTDILNLGNTYFYLGMLNGKAVTSCMTILHEDTSVLEIVATLEEYRRKGVATATIDKALLDLRQKGIKTISLRAETDGIQVYKRLGFKECFVRTVAAYNWKETK</sequence>
<dbReference type="Gene3D" id="3.40.630.30">
    <property type="match status" value="1"/>
</dbReference>